<dbReference type="SUPFAM" id="SSF50486">
    <property type="entry name" value="FMT C-terminal domain-like"/>
    <property type="match status" value="1"/>
</dbReference>
<proteinExistence type="inferred from homology"/>
<dbReference type="InterPro" id="IPR037022">
    <property type="entry name" value="Formyl_trans_C_sf"/>
</dbReference>
<reference evidence="11 12" key="1">
    <citation type="submission" date="2020-11" db="EMBL/GenBank/DDBJ databases">
        <title>Sulfur oxidizing isolate from Hospital Hole Sinkhole.</title>
        <authorList>
            <person name="Scott K.M."/>
        </authorList>
    </citation>
    <scope>NUCLEOTIDE SEQUENCE [LARGE SCALE GENOMIC DNA]</scope>
    <source>
        <strain evidence="11 12">HH1</strain>
    </source>
</reference>
<comment type="function">
    <text evidence="1 8">Attaches a formyl group to the free amino group of methionyl-tRNA(fMet). The formyl group appears to play a dual role in the initiator identity of N-formylmethionyl-tRNA by promoting its recognition by IF2 and preventing the misappropriation of this tRNA by the elongation apparatus.</text>
</comment>
<dbReference type="Proteomes" id="UP001193680">
    <property type="component" value="Unassembled WGS sequence"/>
</dbReference>
<dbReference type="CDD" id="cd08704">
    <property type="entry name" value="Met_tRNA_FMT_C"/>
    <property type="match status" value="1"/>
</dbReference>
<evidence type="ECO:0000259" key="10">
    <source>
        <dbReference type="Pfam" id="PF02911"/>
    </source>
</evidence>
<evidence type="ECO:0000256" key="1">
    <source>
        <dbReference type="ARBA" id="ARBA00002606"/>
    </source>
</evidence>
<dbReference type="InterPro" id="IPR036477">
    <property type="entry name" value="Formyl_transf_N_sf"/>
</dbReference>
<dbReference type="GO" id="GO:0004479">
    <property type="term" value="F:methionyl-tRNA formyltransferase activity"/>
    <property type="evidence" value="ECO:0007669"/>
    <property type="project" value="UniProtKB-EC"/>
</dbReference>
<feature type="domain" description="Formyl transferase C-terminal" evidence="10">
    <location>
        <begin position="207"/>
        <end position="309"/>
    </location>
</feature>
<dbReference type="Pfam" id="PF02911">
    <property type="entry name" value="Formyl_trans_C"/>
    <property type="match status" value="1"/>
</dbReference>
<evidence type="ECO:0000256" key="7">
    <source>
        <dbReference type="ARBA" id="ARBA00048558"/>
    </source>
</evidence>
<dbReference type="Pfam" id="PF00551">
    <property type="entry name" value="Formyl_trans_N"/>
    <property type="match status" value="1"/>
</dbReference>
<evidence type="ECO:0000256" key="3">
    <source>
        <dbReference type="ARBA" id="ARBA00012261"/>
    </source>
</evidence>
<evidence type="ECO:0000259" key="9">
    <source>
        <dbReference type="Pfam" id="PF00551"/>
    </source>
</evidence>
<organism evidence="11 12">
    <name type="scientific">Thiomicrorhabdus heinhorstiae</name>
    <dbReference type="NCBI Taxonomy" id="2748010"/>
    <lineage>
        <taxon>Bacteria</taxon>
        <taxon>Pseudomonadati</taxon>
        <taxon>Pseudomonadota</taxon>
        <taxon>Gammaproteobacteria</taxon>
        <taxon>Thiotrichales</taxon>
        <taxon>Piscirickettsiaceae</taxon>
        <taxon>Thiomicrorhabdus</taxon>
    </lineage>
</organism>
<feature type="domain" description="Formyl transferase N-terminal" evidence="9">
    <location>
        <begin position="6"/>
        <end position="183"/>
    </location>
</feature>
<evidence type="ECO:0000256" key="6">
    <source>
        <dbReference type="ARBA" id="ARBA00022917"/>
    </source>
</evidence>
<dbReference type="PANTHER" id="PTHR11138">
    <property type="entry name" value="METHIONYL-TRNA FORMYLTRANSFERASE"/>
    <property type="match status" value="1"/>
</dbReference>
<comment type="caution">
    <text evidence="11">The sequence shown here is derived from an EMBL/GenBank/DDBJ whole genome shotgun (WGS) entry which is preliminary data.</text>
</comment>
<gene>
    <name evidence="8 11" type="primary">fmt</name>
    <name evidence="11" type="ORF">H8792_004165</name>
</gene>
<evidence type="ECO:0000313" key="12">
    <source>
        <dbReference type="Proteomes" id="UP001193680"/>
    </source>
</evidence>
<dbReference type="HAMAP" id="MF_00182">
    <property type="entry name" value="Formyl_trans"/>
    <property type="match status" value="1"/>
</dbReference>
<comment type="catalytic activity">
    <reaction evidence="7 8">
        <text>L-methionyl-tRNA(fMet) + (6R)-10-formyltetrahydrofolate = N-formyl-L-methionyl-tRNA(fMet) + (6S)-5,6,7,8-tetrahydrofolate + H(+)</text>
        <dbReference type="Rhea" id="RHEA:24380"/>
        <dbReference type="Rhea" id="RHEA-COMP:9952"/>
        <dbReference type="Rhea" id="RHEA-COMP:9953"/>
        <dbReference type="ChEBI" id="CHEBI:15378"/>
        <dbReference type="ChEBI" id="CHEBI:57453"/>
        <dbReference type="ChEBI" id="CHEBI:78530"/>
        <dbReference type="ChEBI" id="CHEBI:78844"/>
        <dbReference type="ChEBI" id="CHEBI:195366"/>
        <dbReference type="EC" id="2.1.2.9"/>
    </reaction>
</comment>
<dbReference type="InterPro" id="IPR011034">
    <property type="entry name" value="Formyl_transferase-like_C_sf"/>
</dbReference>
<name>A0ABS0BUP7_9GAMM</name>
<comment type="similarity">
    <text evidence="2 8">Belongs to the Fmt family.</text>
</comment>
<dbReference type="EC" id="2.1.2.9" evidence="3 8"/>
<dbReference type="InterPro" id="IPR001555">
    <property type="entry name" value="GART_AS"/>
</dbReference>
<dbReference type="Gene3D" id="3.40.50.170">
    <property type="entry name" value="Formyl transferase, N-terminal domain"/>
    <property type="match status" value="1"/>
</dbReference>
<sequence length="317" mass="34450">MSQSLKIIFAGTPDFSVAPLKALLASEHQVIAVYTQPDRPAGRGRKLTPSPVKQVALEHDIPVYQPESLRNETAQQELATLNADLMVVVAYGLILPKAVLDMPKYGCLNIHASLLPRWRGAAPIQRAIESGDAASGVTIMQMDVGLDTGDMLYKVETPIGVEDSAQTLHDRLSVLGSEALMATLKNLPGYQAEAQKQDESLVTYAEKLNKAEAEIDWNQPAATVVRRIQAFNPWPVAFTDFQGQPLRVWQARLLNSQEAQALNTSAAGGTVLAVEKSGMIVACRDQPILVQNVQPAGKKAMAAYDFAQARQLTGHRF</sequence>
<dbReference type="InterPro" id="IPR005794">
    <property type="entry name" value="Fmt"/>
</dbReference>
<dbReference type="Gene3D" id="3.10.25.10">
    <property type="entry name" value="Formyl transferase, C-terminal domain"/>
    <property type="match status" value="1"/>
</dbReference>
<keyword evidence="5 8" id="KW-0808">Transferase</keyword>
<dbReference type="InterPro" id="IPR005793">
    <property type="entry name" value="Formyl_trans_C"/>
</dbReference>
<dbReference type="InterPro" id="IPR002376">
    <property type="entry name" value="Formyl_transf_N"/>
</dbReference>
<feature type="binding site" evidence="8">
    <location>
        <begin position="113"/>
        <end position="116"/>
    </location>
    <ligand>
        <name>(6S)-5,6,7,8-tetrahydrofolate</name>
        <dbReference type="ChEBI" id="CHEBI:57453"/>
    </ligand>
</feature>
<evidence type="ECO:0000256" key="2">
    <source>
        <dbReference type="ARBA" id="ARBA00010699"/>
    </source>
</evidence>
<evidence type="ECO:0000313" key="11">
    <source>
        <dbReference type="EMBL" id="MBF6057529.1"/>
    </source>
</evidence>
<protein>
    <recommendedName>
        <fullName evidence="4 8">Methionyl-tRNA formyltransferase</fullName>
        <ecNumber evidence="3 8">2.1.2.9</ecNumber>
    </recommendedName>
</protein>
<evidence type="ECO:0000256" key="4">
    <source>
        <dbReference type="ARBA" id="ARBA00016014"/>
    </source>
</evidence>
<dbReference type="EMBL" id="JACBGI020000004">
    <property type="protein sequence ID" value="MBF6057529.1"/>
    <property type="molecule type" value="Genomic_DNA"/>
</dbReference>
<keyword evidence="6 8" id="KW-0648">Protein biosynthesis</keyword>
<dbReference type="InterPro" id="IPR044135">
    <property type="entry name" value="Met-tRNA-FMT_C"/>
</dbReference>
<evidence type="ECO:0000256" key="8">
    <source>
        <dbReference type="HAMAP-Rule" id="MF_00182"/>
    </source>
</evidence>
<accession>A0ABS0BUP7</accession>
<dbReference type="RefSeq" id="WP_185977677.1">
    <property type="nucleotide sequence ID" value="NZ_JACBGI020000004.1"/>
</dbReference>
<dbReference type="InterPro" id="IPR041711">
    <property type="entry name" value="Met-tRNA-FMT_N"/>
</dbReference>
<dbReference type="NCBIfam" id="TIGR00460">
    <property type="entry name" value="fmt"/>
    <property type="match status" value="1"/>
</dbReference>
<keyword evidence="12" id="KW-1185">Reference proteome</keyword>
<dbReference type="CDD" id="cd08646">
    <property type="entry name" value="FMT_core_Met-tRNA-FMT_N"/>
    <property type="match status" value="1"/>
</dbReference>
<dbReference type="PANTHER" id="PTHR11138:SF5">
    <property type="entry name" value="METHIONYL-TRNA FORMYLTRANSFERASE, MITOCHONDRIAL"/>
    <property type="match status" value="1"/>
</dbReference>
<dbReference type="PROSITE" id="PS00373">
    <property type="entry name" value="GART"/>
    <property type="match status" value="1"/>
</dbReference>
<evidence type="ECO:0000256" key="5">
    <source>
        <dbReference type="ARBA" id="ARBA00022679"/>
    </source>
</evidence>
<dbReference type="SUPFAM" id="SSF53328">
    <property type="entry name" value="Formyltransferase"/>
    <property type="match status" value="1"/>
</dbReference>